<reference evidence="6 7" key="1">
    <citation type="submission" date="2017-12" db="EMBL/GenBank/DDBJ databases">
        <title>FDA dAtabase for Regulatory Grade micrObial Sequences (FDA-ARGOS): Supporting development and validation of Infectious Disease Dx tests.</title>
        <authorList>
            <person name="Hoffmann M."/>
            <person name="Allard M."/>
            <person name="Evans P."/>
            <person name="Brown E."/>
            <person name="Tallon L."/>
            <person name="Sadzewicz L."/>
            <person name="Sengamalay N."/>
            <person name="Ott S."/>
            <person name="Godinez A."/>
            <person name="Nagaraj S."/>
            <person name="Vavikolanu K."/>
            <person name="Aluvathingal J."/>
            <person name="Nadendla S."/>
            <person name="Sichtig H."/>
        </authorList>
    </citation>
    <scope>NUCLEOTIDE SEQUENCE [LARGE SCALE GENOMIC DNA]</scope>
    <source>
        <strain evidence="6 7">FDAARGOS_148</strain>
    </source>
</reference>
<comment type="caution">
    <text evidence="6">The sequence shown here is derived from an EMBL/GenBank/DDBJ whole genome shotgun (WGS) entry which is preliminary data.</text>
</comment>
<sequence length="354" mass="40988">MKIAIIIPVYNAEKTIRRAIKSIDTTHETEIICVNDGSTDHSRHELTQLQKEVKNIMIYNQDNQGAAASRNFGLAAMSDDVEAFMFLDADDQFLPGRLDKMIDYYERNQEVDIVIGQIGRGVQGDWKIVPTHEEMNRESLVSLAQAPEILQSIGPGGKLFNSKFSVLRFDEDVVFCEEHTFVTRAYLTARDIQLLPLIIYGYNEQEGSITDKRADTFISYIEDARRVRQHVMEMLLLTNEKAYYSYRMDDLIVSYLIQAYLLKYSKVTPEFIDKVTHYIKDMQHTNYSGDALFRIIQAVEQGATNWTRDTYEKWRQTLIDVGIGRPGYFRFQAQVIPKKFAFSSKQLVKRTLKR</sequence>
<evidence type="ECO:0000259" key="5">
    <source>
        <dbReference type="Pfam" id="PF00535"/>
    </source>
</evidence>
<dbReference type="Gene3D" id="3.90.550.10">
    <property type="entry name" value="Spore Coat Polysaccharide Biosynthesis Protein SpsA, Chain A"/>
    <property type="match status" value="1"/>
</dbReference>
<proteinExistence type="inferred from homology"/>
<dbReference type="GO" id="GO:0019350">
    <property type="term" value="P:teichoic acid biosynthetic process"/>
    <property type="evidence" value="ECO:0007669"/>
    <property type="project" value="UniProtKB-KW"/>
</dbReference>
<evidence type="ECO:0000256" key="2">
    <source>
        <dbReference type="ARBA" id="ARBA00022944"/>
    </source>
</evidence>
<keyword evidence="2" id="KW-0777">Teichoic acid biosynthesis</keyword>
<dbReference type="InterPro" id="IPR050834">
    <property type="entry name" value="Glycosyltransf_2"/>
</dbReference>
<evidence type="ECO:0000313" key="7">
    <source>
        <dbReference type="Proteomes" id="UP000053523"/>
    </source>
</evidence>
<dbReference type="CDD" id="cd00761">
    <property type="entry name" value="Glyco_tranf_GTA_type"/>
    <property type="match status" value="1"/>
</dbReference>
<dbReference type="InterPro" id="IPR001173">
    <property type="entry name" value="Glyco_trans_2-like"/>
</dbReference>
<dbReference type="Pfam" id="PF00535">
    <property type="entry name" value="Glycos_transf_2"/>
    <property type="match status" value="1"/>
</dbReference>
<dbReference type="GO" id="GO:0016740">
    <property type="term" value="F:transferase activity"/>
    <property type="evidence" value="ECO:0007669"/>
    <property type="project" value="UniProtKB-KW"/>
</dbReference>
<name>A0A2K0A9S4_STAHA</name>
<feature type="domain" description="Glycosyltransferase 2-like" evidence="5">
    <location>
        <begin position="5"/>
        <end position="134"/>
    </location>
</feature>
<organism evidence="6 7">
    <name type="scientific">Staphylococcus haemolyticus</name>
    <dbReference type="NCBI Taxonomy" id="1283"/>
    <lineage>
        <taxon>Bacteria</taxon>
        <taxon>Bacillati</taxon>
        <taxon>Bacillota</taxon>
        <taxon>Bacilli</taxon>
        <taxon>Bacillales</taxon>
        <taxon>Staphylococcaceae</taxon>
        <taxon>Staphylococcus</taxon>
    </lineage>
</organism>
<dbReference type="AlphaFoldDB" id="A0A2K0A9S4"/>
<evidence type="ECO:0000256" key="1">
    <source>
        <dbReference type="ARBA" id="ARBA00006739"/>
    </source>
</evidence>
<dbReference type="PANTHER" id="PTHR43685">
    <property type="entry name" value="GLYCOSYLTRANSFERASE"/>
    <property type="match status" value="1"/>
</dbReference>
<keyword evidence="6" id="KW-0808">Transferase</keyword>
<dbReference type="RefSeq" id="WP_037548280.1">
    <property type="nucleotide sequence ID" value="NZ_CAJCGD010000005.1"/>
</dbReference>
<dbReference type="Proteomes" id="UP000053523">
    <property type="component" value="Unassembled WGS sequence"/>
</dbReference>
<dbReference type="InterPro" id="IPR029044">
    <property type="entry name" value="Nucleotide-diphossugar_trans"/>
</dbReference>
<protein>
    <recommendedName>
        <fullName evidence="3">Putative glycosyltransferase TagX</fullName>
    </recommendedName>
    <alternativeName>
        <fullName evidence="4">Teichoic acid biosynthesis protein X</fullName>
    </alternativeName>
</protein>
<evidence type="ECO:0000256" key="3">
    <source>
        <dbReference type="ARBA" id="ARBA00040220"/>
    </source>
</evidence>
<evidence type="ECO:0000313" key="6">
    <source>
        <dbReference type="EMBL" id="PNN21774.1"/>
    </source>
</evidence>
<dbReference type="EMBL" id="LORN02000015">
    <property type="protein sequence ID" value="PNN21774.1"/>
    <property type="molecule type" value="Genomic_DNA"/>
</dbReference>
<gene>
    <name evidence="6" type="ORF">AL503_013690</name>
</gene>
<accession>A0A2K0A9S4</accession>
<dbReference type="PANTHER" id="PTHR43685:SF11">
    <property type="entry name" value="GLYCOSYLTRANSFERASE TAGX-RELATED"/>
    <property type="match status" value="1"/>
</dbReference>
<dbReference type="SUPFAM" id="SSF53448">
    <property type="entry name" value="Nucleotide-diphospho-sugar transferases"/>
    <property type="match status" value="1"/>
</dbReference>
<evidence type="ECO:0000256" key="4">
    <source>
        <dbReference type="ARBA" id="ARBA00041596"/>
    </source>
</evidence>
<comment type="similarity">
    <text evidence="1">Belongs to the glycosyltransferase 2 family.</text>
</comment>